<proteinExistence type="predicted"/>
<protein>
    <submittedName>
        <fullName evidence="1">Transcriptional coactivator Hfi1/Transcriptional adapter 1 protein</fullName>
    </submittedName>
</protein>
<comment type="caution">
    <text evidence="1">The sequence shown here is derived from an EMBL/GenBank/DDBJ whole genome shotgun (WGS) entry which is preliminary data.</text>
</comment>
<dbReference type="Proteomes" id="UP000827976">
    <property type="component" value="Chromosome 9"/>
</dbReference>
<evidence type="ECO:0000313" key="2">
    <source>
        <dbReference type="Proteomes" id="UP000827976"/>
    </source>
</evidence>
<accession>A0ACB7VCS9</accession>
<keyword evidence="2" id="KW-1185">Reference proteome</keyword>
<dbReference type="EMBL" id="CM037019">
    <property type="protein sequence ID" value="KAH7671720.1"/>
    <property type="molecule type" value="Genomic_DNA"/>
</dbReference>
<name>A0ACB7VCS9_DIOAL</name>
<sequence length="413" mass="45947">MSPSQPARINLSDLKSQIWRKLGPERSQRYFSFLNRFLFRKLGATEFKKLCFLTFGRENIHLHNKLISGILRNAHYSKCPPPLKPPVSLGKNLRKKDDAFSPSLAPTPPNQVWSNGDILPPSPRKVRSAIRDRRIKDRPSLLLGPNGRTDMGASQSLALADEFGVRANGSLLLSSSKSPVVQHQHDSAAEQQVKRQRKLNLVPDDQAPVHDKDLVETVSREDGAEMSNGLNSRCDPLKAPLGIPFCPASVGGARRSLPLVTGSGISGYCSGCGNGELCDTEILRRRMEKIAEAHGLEGVSMDCANLLNNGVDVYLKRLIKSCIELAGARSRHDRLNHSLLKQRSYANAVNGVWRGNHLHVQSDHMPLNAMDQLKNHRPISLQDFKVAMELNPKQLGEDYPLLLEEICFHSFEE</sequence>
<reference evidence="2" key="1">
    <citation type="journal article" date="2022" name="Nat. Commun.">
        <title>Chromosome evolution and the genetic basis of agronomically important traits in greater yam.</title>
        <authorList>
            <person name="Bredeson J.V."/>
            <person name="Lyons J.B."/>
            <person name="Oniyinde I.O."/>
            <person name="Okereke N.R."/>
            <person name="Kolade O."/>
            <person name="Nnabue I."/>
            <person name="Nwadili C.O."/>
            <person name="Hribova E."/>
            <person name="Parker M."/>
            <person name="Nwogha J."/>
            <person name="Shu S."/>
            <person name="Carlson J."/>
            <person name="Kariba R."/>
            <person name="Muthemba S."/>
            <person name="Knop K."/>
            <person name="Barton G.J."/>
            <person name="Sherwood A.V."/>
            <person name="Lopez-Montes A."/>
            <person name="Asiedu R."/>
            <person name="Jamnadass R."/>
            <person name="Muchugi A."/>
            <person name="Goodstein D."/>
            <person name="Egesi C.N."/>
            <person name="Featherston J."/>
            <person name="Asfaw A."/>
            <person name="Simpson G.G."/>
            <person name="Dolezel J."/>
            <person name="Hendre P.S."/>
            <person name="Van Deynze A."/>
            <person name="Kumar P.L."/>
            <person name="Obidiegwu J.E."/>
            <person name="Bhattacharjee R."/>
            <person name="Rokhsar D.S."/>
        </authorList>
    </citation>
    <scope>NUCLEOTIDE SEQUENCE [LARGE SCALE GENOMIC DNA]</scope>
    <source>
        <strain evidence="2">cv. TDa95/00328</strain>
    </source>
</reference>
<gene>
    <name evidence="1" type="ORF">IHE45_09G006500</name>
</gene>
<organism evidence="1 2">
    <name type="scientific">Dioscorea alata</name>
    <name type="common">Purple yam</name>
    <dbReference type="NCBI Taxonomy" id="55571"/>
    <lineage>
        <taxon>Eukaryota</taxon>
        <taxon>Viridiplantae</taxon>
        <taxon>Streptophyta</taxon>
        <taxon>Embryophyta</taxon>
        <taxon>Tracheophyta</taxon>
        <taxon>Spermatophyta</taxon>
        <taxon>Magnoliopsida</taxon>
        <taxon>Liliopsida</taxon>
        <taxon>Dioscoreales</taxon>
        <taxon>Dioscoreaceae</taxon>
        <taxon>Dioscorea</taxon>
    </lineage>
</organism>
<evidence type="ECO:0000313" key="1">
    <source>
        <dbReference type="EMBL" id="KAH7671720.1"/>
    </source>
</evidence>